<dbReference type="Proteomes" id="UP000245207">
    <property type="component" value="Unassembled WGS sequence"/>
</dbReference>
<sequence>MDNHIVNLNGGRNVNHSANSNGNTGGPVSRVTNINDLMSGERADGGVINDVSNGDHVVNGVRGNDSVADGVSNVGQLVNGDRSNGGLTNDVGSQSDGAGGEGNAVALIGHERSVNHPAVGNMPISARLARVSNTLDRSRHFYLFFERYRFILLNGQRCDRRHANRERVLVLQLQAFLREVQSYPESVLVSRSLALLRALIAIVELRIRAYSRNITDASRMASLIMDYLADVTHM</sequence>
<gene>
    <name evidence="2" type="ORF">CTI12_AA109570</name>
</gene>
<organism evidence="2 3">
    <name type="scientific">Artemisia annua</name>
    <name type="common">Sweet wormwood</name>
    <dbReference type="NCBI Taxonomy" id="35608"/>
    <lineage>
        <taxon>Eukaryota</taxon>
        <taxon>Viridiplantae</taxon>
        <taxon>Streptophyta</taxon>
        <taxon>Embryophyta</taxon>
        <taxon>Tracheophyta</taxon>
        <taxon>Spermatophyta</taxon>
        <taxon>Magnoliopsida</taxon>
        <taxon>eudicotyledons</taxon>
        <taxon>Gunneridae</taxon>
        <taxon>Pentapetalae</taxon>
        <taxon>asterids</taxon>
        <taxon>campanulids</taxon>
        <taxon>Asterales</taxon>
        <taxon>Asteraceae</taxon>
        <taxon>Asteroideae</taxon>
        <taxon>Anthemideae</taxon>
        <taxon>Artemisiinae</taxon>
        <taxon>Artemisia</taxon>
    </lineage>
</organism>
<feature type="region of interest" description="Disordered" evidence="1">
    <location>
        <begin position="79"/>
        <end position="102"/>
    </location>
</feature>
<accession>A0A2U1PQY2</accession>
<dbReference type="AlphaFoldDB" id="A0A2U1PQY2"/>
<dbReference type="EMBL" id="PKPP01000845">
    <property type="protein sequence ID" value="PWA88112.1"/>
    <property type="molecule type" value="Genomic_DNA"/>
</dbReference>
<evidence type="ECO:0000256" key="1">
    <source>
        <dbReference type="SAM" id="MobiDB-lite"/>
    </source>
</evidence>
<feature type="compositionally biased region" description="Polar residues" evidence="1">
    <location>
        <begin position="79"/>
        <end position="96"/>
    </location>
</feature>
<reference evidence="2 3" key="1">
    <citation type="journal article" date="2018" name="Mol. Plant">
        <title>The genome of Artemisia annua provides insight into the evolution of Asteraceae family and artemisinin biosynthesis.</title>
        <authorList>
            <person name="Shen Q."/>
            <person name="Zhang L."/>
            <person name="Liao Z."/>
            <person name="Wang S."/>
            <person name="Yan T."/>
            <person name="Shi P."/>
            <person name="Liu M."/>
            <person name="Fu X."/>
            <person name="Pan Q."/>
            <person name="Wang Y."/>
            <person name="Lv Z."/>
            <person name="Lu X."/>
            <person name="Zhang F."/>
            <person name="Jiang W."/>
            <person name="Ma Y."/>
            <person name="Chen M."/>
            <person name="Hao X."/>
            <person name="Li L."/>
            <person name="Tang Y."/>
            <person name="Lv G."/>
            <person name="Zhou Y."/>
            <person name="Sun X."/>
            <person name="Brodelius P.E."/>
            <person name="Rose J.K.C."/>
            <person name="Tang K."/>
        </authorList>
    </citation>
    <scope>NUCLEOTIDE SEQUENCE [LARGE SCALE GENOMIC DNA]</scope>
    <source>
        <strain evidence="3">cv. Huhao1</strain>
        <tissue evidence="2">Leaf</tissue>
    </source>
</reference>
<evidence type="ECO:0000313" key="3">
    <source>
        <dbReference type="Proteomes" id="UP000245207"/>
    </source>
</evidence>
<feature type="region of interest" description="Disordered" evidence="1">
    <location>
        <begin position="1"/>
        <end position="28"/>
    </location>
</feature>
<feature type="compositionally biased region" description="Polar residues" evidence="1">
    <location>
        <begin position="10"/>
        <end position="22"/>
    </location>
</feature>
<name>A0A2U1PQY2_ARTAN</name>
<proteinExistence type="predicted"/>
<evidence type="ECO:0000313" key="2">
    <source>
        <dbReference type="EMBL" id="PWA88112.1"/>
    </source>
</evidence>
<keyword evidence="3" id="KW-1185">Reference proteome</keyword>
<comment type="caution">
    <text evidence="2">The sequence shown here is derived from an EMBL/GenBank/DDBJ whole genome shotgun (WGS) entry which is preliminary data.</text>
</comment>
<protein>
    <submittedName>
        <fullName evidence="2">Uncharacterized protein</fullName>
    </submittedName>
</protein>